<evidence type="ECO:0000313" key="1">
    <source>
        <dbReference type="EMBL" id="CUB05501.1"/>
    </source>
</evidence>
<name>A0A0K6IQX4_9GAMM</name>
<reference evidence="2" key="1">
    <citation type="submission" date="2015-08" db="EMBL/GenBank/DDBJ databases">
        <authorList>
            <person name="Varghese N."/>
        </authorList>
    </citation>
    <scope>NUCLEOTIDE SEQUENCE [LARGE SCALE GENOMIC DNA]</scope>
    <source>
        <strain evidence="2">JCM 18476</strain>
    </source>
</reference>
<sequence length="105" mass="11822">MKFGLVDRQGYVPDMNYGDAGKELACFVPSDYHFEQVSYVNGEGEVKVDGHVWRFFFTQEGIGAELMGGIVTLHEAQKFLQDVKSHIWGDQHQQVQIFLSGVAPD</sequence>
<dbReference type="Proteomes" id="UP000182769">
    <property type="component" value="Unassembled WGS sequence"/>
</dbReference>
<proteinExistence type="predicted"/>
<keyword evidence="2" id="KW-1185">Reference proteome</keyword>
<dbReference type="EMBL" id="CYHG01000011">
    <property type="protein sequence ID" value="CUB05501.1"/>
    <property type="molecule type" value="Genomic_DNA"/>
</dbReference>
<dbReference type="RefSeq" id="WP_055464066.1">
    <property type="nucleotide sequence ID" value="NZ_CYHG01000011.1"/>
</dbReference>
<dbReference type="AlphaFoldDB" id="A0A0K6IQX4"/>
<protein>
    <submittedName>
        <fullName evidence="1">Uncharacterized protein</fullName>
    </submittedName>
</protein>
<dbReference type="OrthoDB" id="6105453at2"/>
<gene>
    <name evidence="1" type="ORF">Ga0061065_11184</name>
</gene>
<organism evidence="1 2">
    <name type="scientific">Marinomonas fungiae</name>
    <dbReference type="NCBI Taxonomy" id="1137284"/>
    <lineage>
        <taxon>Bacteria</taxon>
        <taxon>Pseudomonadati</taxon>
        <taxon>Pseudomonadota</taxon>
        <taxon>Gammaproteobacteria</taxon>
        <taxon>Oceanospirillales</taxon>
        <taxon>Oceanospirillaceae</taxon>
        <taxon>Marinomonas</taxon>
    </lineage>
</organism>
<accession>A0A0K6IQX4</accession>
<evidence type="ECO:0000313" key="2">
    <source>
        <dbReference type="Proteomes" id="UP000182769"/>
    </source>
</evidence>